<protein>
    <recommendedName>
        <fullName evidence="4">NmrA-like domain-containing protein</fullName>
    </recommendedName>
</protein>
<dbReference type="PANTHER" id="PTHR42748:SF30">
    <property type="entry name" value="NMRA-LIKE DOMAIN-CONTAINING PROTEIN"/>
    <property type="match status" value="1"/>
</dbReference>
<sequence>MSSKKLLTIFGASGNQGGSVIDFVLSSGSLQAKYALRGITRDPSSSKSQALASKGVDMVKADMNDIDSLKTAIRGSYGVFGVTDFWAVLSKEIEVRQGKNIFDAVKAEGVKHYIWSSLPWTAKVSNGKYTHIDHFDGKAEVEEYVEKGKGDMIASYFMPAINGTPMLNMPFPDSIAWPLMDPRRDSGKYIMGLFEGGDAANGVEVQAVSFWTTPKEVVAAYSKASGRDVVFNTIPGEMFASYLPENIRDELTEMVEYIGEYSYYGKGTEKEQDKHDKWIVPGVVEKVSMEEWAQENGPFKW</sequence>
<keyword evidence="2" id="KW-0521">NADP</keyword>
<evidence type="ECO:0000256" key="2">
    <source>
        <dbReference type="ARBA" id="ARBA00022857"/>
    </source>
</evidence>
<dbReference type="GeneID" id="19109511"/>
<dbReference type="STRING" id="717646.M2NNE2"/>
<evidence type="ECO:0000256" key="3">
    <source>
        <dbReference type="ARBA" id="ARBA00023002"/>
    </source>
</evidence>
<dbReference type="HOGENOM" id="CLU_007383_8_1_1"/>
<organism evidence="5 6">
    <name type="scientific">Baudoinia panamericana (strain UAMH 10762)</name>
    <name type="common">Angels' share fungus</name>
    <name type="synonym">Baudoinia compniacensis (strain UAMH 10762)</name>
    <dbReference type="NCBI Taxonomy" id="717646"/>
    <lineage>
        <taxon>Eukaryota</taxon>
        <taxon>Fungi</taxon>
        <taxon>Dikarya</taxon>
        <taxon>Ascomycota</taxon>
        <taxon>Pezizomycotina</taxon>
        <taxon>Dothideomycetes</taxon>
        <taxon>Dothideomycetidae</taxon>
        <taxon>Mycosphaerellales</taxon>
        <taxon>Teratosphaeriaceae</taxon>
        <taxon>Baudoinia</taxon>
    </lineage>
</organism>
<dbReference type="RefSeq" id="XP_007671940.1">
    <property type="nucleotide sequence ID" value="XM_007673750.1"/>
</dbReference>
<dbReference type="Pfam" id="PF05368">
    <property type="entry name" value="NmrA"/>
    <property type="match status" value="1"/>
</dbReference>
<dbReference type="GO" id="GO:0016491">
    <property type="term" value="F:oxidoreductase activity"/>
    <property type="evidence" value="ECO:0007669"/>
    <property type="project" value="UniProtKB-KW"/>
</dbReference>
<dbReference type="OMA" id="PHEMFTA"/>
<comment type="similarity">
    <text evidence="1">Belongs to the NmrA-type oxidoreductase family.</text>
</comment>
<feature type="domain" description="NmrA-like" evidence="4">
    <location>
        <begin position="4"/>
        <end position="268"/>
    </location>
</feature>
<dbReference type="InterPro" id="IPR051164">
    <property type="entry name" value="NmrA-like_oxidored"/>
</dbReference>
<proteinExistence type="inferred from homology"/>
<dbReference type="SUPFAM" id="SSF51735">
    <property type="entry name" value="NAD(P)-binding Rossmann-fold domains"/>
    <property type="match status" value="1"/>
</dbReference>
<dbReference type="InterPro" id="IPR008030">
    <property type="entry name" value="NmrA-like"/>
</dbReference>
<keyword evidence="6" id="KW-1185">Reference proteome</keyword>
<dbReference type="Proteomes" id="UP000011761">
    <property type="component" value="Unassembled WGS sequence"/>
</dbReference>
<dbReference type="GO" id="GO:0005634">
    <property type="term" value="C:nucleus"/>
    <property type="evidence" value="ECO:0007669"/>
    <property type="project" value="TreeGrafter"/>
</dbReference>
<reference evidence="5 6" key="1">
    <citation type="journal article" date="2012" name="PLoS Pathog.">
        <title>Diverse lifestyles and strategies of plant pathogenesis encoded in the genomes of eighteen Dothideomycetes fungi.</title>
        <authorList>
            <person name="Ohm R.A."/>
            <person name="Feau N."/>
            <person name="Henrissat B."/>
            <person name="Schoch C.L."/>
            <person name="Horwitz B.A."/>
            <person name="Barry K.W."/>
            <person name="Condon B.J."/>
            <person name="Copeland A.C."/>
            <person name="Dhillon B."/>
            <person name="Glaser F."/>
            <person name="Hesse C.N."/>
            <person name="Kosti I."/>
            <person name="LaButti K."/>
            <person name="Lindquist E.A."/>
            <person name="Lucas S."/>
            <person name="Salamov A.A."/>
            <person name="Bradshaw R.E."/>
            <person name="Ciuffetti L."/>
            <person name="Hamelin R.C."/>
            <person name="Kema G.H.J."/>
            <person name="Lawrence C."/>
            <person name="Scott J.A."/>
            <person name="Spatafora J.W."/>
            <person name="Turgeon B.G."/>
            <person name="de Wit P.J.G.M."/>
            <person name="Zhong S."/>
            <person name="Goodwin S.B."/>
            <person name="Grigoriev I.V."/>
        </authorList>
    </citation>
    <scope>NUCLEOTIDE SEQUENCE [LARGE SCALE GENOMIC DNA]</scope>
    <source>
        <strain evidence="5 6">UAMH 10762</strain>
    </source>
</reference>
<dbReference type="CDD" id="cd05251">
    <property type="entry name" value="NmrA_like_SDR_a"/>
    <property type="match status" value="1"/>
</dbReference>
<dbReference type="KEGG" id="bcom:BAUCODRAFT_182018"/>
<evidence type="ECO:0000256" key="1">
    <source>
        <dbReference type="ARBA" id="ARBA00006328"/>
    </source>
</evidence>
<accession>M2NNE2</accession>
<dbReference type="eggNOG" id="ENOG502RG69">
    <property type="taxonomic scope" value="Eukaryota"/>
</dbReference>
<dbReference type="AlphaFoldDB" id="M2NNE2"/>
<dbReference type="PANTHER" id="PTHR42748">
    <property type="entry name" value="NITROGEN METABOLITE REPRESSION PROTEIN NMRA FAMILY MEMBER"/>
    <property type="match status" value="1"/>
</dbReference>
<gene>
    <name evidence="5" type="ORF">BAUCODRAFT_182018</name>
</gene>
<dbReference type="InterPro" id="IPR036291">
    <property type="entry name" value="NAD(P)-bd_dom_sf"/>
</dbReference>
<keyword evidence="3" id="KW-0560">Oxidoreductase</keyword>
<evidence type="ECO:0000259" key="4">
    <source>
        <dbReference type="Pfam" id="PF05368"/>
    </source>
</evidence>
<dbReference type="EMBL" id="KB445550">
    <property type="protein sequence ID" value="EMD00756.1"/>
    <property type="molecule type" value="Genomic_DNA"/>
</dbReference>
<evidence type="ECO:0000313" key="6">
    <source>
        <dbReference type="Proteomes" id="UP000011761"/>
    </source>
</evidence>
<dbReference type="OrthoDB" id="3358371at2759"/>
<name>M2NNE2_BAUPA</name>
<dbReference type="Gene3D" id="3.40.50.720">
    <property type="entry name" value="NAD(P)-binding Rossmann-like Domain"/>
    <property type="match status" value="1"/>
</dbReference>
<evidence type="ECO:0000313" key="5">
    <source>
        <dbReference type="EMBL" id="EMD00756.1"/>
    </source>
</evidence>
<dbReference type="Gene3D" id="3.90.25.10">
    <property type="entry name" value="UDP-galactose 4-epimerase, domain 1"/>
    <property type="match status" value="1"/>
</dbReference>